<gene>
    <name evidence="4" type="ORF">L0M14_11095</name>
</gene>
<organism evidence="4 5">
    <name type="scientific">Paenibacillus hexagrammi</name>
    <dbReference type="NCBI Taxonomy" id="2908839"/>
    <lineage>
        <taxon>Bacteria</taxon>
        <taxon>Bacillati</taxon>
        <taxon>Bacillota</taxon>
        <taxon>Bacilli</taxon>
        <taxon>Bacillales</taxon>
        <taxon>Paenibacillaceae</taxon>
        <taxon>Paenibacillus</taxon>
    </lineage>
</organism>
<dbReference type="EMBL" id="CP090978">
    <property type="protein sequence ID" value="UJF35588.1"/>
    <property type="molecule type" value="Genomic_DNA"/>
</dbReference>
<accession>A0ABY3SNF5</accession>
<evidence type="ECO:0000313" key="4">
    <source>
        <dbReference type="EMBL" id="UJF35588.1"/>
    </source>
</evidence>
<dbReference type="RefSeq" id="WP_235122149.1">
    <property type="nucleotide sequence ID" value="NZ_CP090978.1"/>
</dbReference>
<sequence>MPVEEEELKPPLVEPAKETLSLYVVKRANIAQQISGVATFASDKMDYLFYSESGGRLKKVNVKLGDSVKAGDILATTETSDLETKIKLQEISIEKLQISLQQAMADKDADDPDVRLKLLDMESARLQLKSLQTQLQNTRLTASIDGIVTFIDTLPARRSSDRLQADDHAI</sequence>
<dbReference type="InterPro" id="IPR011053">
    <property type="entry name" value="Single_hybrid_motif"/>
</dbReference>
<reference evidence="4 5" key="1">
    <citation type="journal article" date="2024" name="Int. J. Syst. Evol. Microbiol.">
        <title>Paenibacillus hexagrammi sp. nov., a novel bacterium isolated from the gut content of Hexagrammos agrammus.</title>
        <authorList>
            <person name="Jung H.K."/>
            <person name="Kim D.G."/>
            <person name="Zin H."/>
            <person name="Park J."/>
            <person name="Jung H."/>
            <person name="Kim Y.O."/>
            <person name="Kong H.J."/>
            <person name="Kim J.W."/>
            <person name="Kim Y.S."/>
        </authorList>
    </citation>
    <scope>NUCLEOTIDE SEQUENCE [LARGE SCALE GENOMIC DNA]</scope>
    <source>
        <strain evidence="4 5">YPD9-1</strain>
    </source>
</reference>
<proteinExistence type="predicted"/>
<dbReference type="Gene3D" id="2.40.50.100">
    <property type="match status" value="1"/>
</dbReference>
<keyword evidence="5" id="KW-1185">Reference proteome</keyword>
<evidence type="ECO:0000259" key="3">
    <source>
        <dbReference type="Pfam" id="PF00364"/>
    </source>
</evidence>
<dbReference type="PANTHER" id="PTHR32347">
    <property type="entry name" value="EFFLUX SYSTEM COMPONENT YKNX-RELATED"/>
    <property type="match status" value="1"/>
</dbReference>
<dbReference type="InterPro" id="IPR050465">
    <property type="entry name" value="UPF0194_transport"/>
</dbReference>
<comment type="subcellular location">
    <subcellularLocation>
        <location evidence="1">Cell envelope</location>
    </subcellularLocation>
</comment>
<feature type="domain" description="Lipoyl-binding" evidence="3">
    <location>
        <begin position="36"/>
        <end position="76"/>
    </location>
</feature>
<evidence type="ECO:0000313" key="5">
    <source>
        <dbReference type="Proteomes" id="UP001649230"/>
    </source>
</evidence>
<dbReference type="Pfam" id="PF00364">
    <property type="entry name" value="Biotin_lipoyl"/>
    <property type="match status" value="1"/>
</dbReference>
<name>A0ABY3SNF5_9BACL</name>
<evidence type="ECO:0000256" key="2">
    <source>
        <dbReference type="ARBA" id="ARBA00023054"/>
    </source>
</evidence>
<dbReference type="PANTHER" id="PTHR32347:SF14">
    <property type="entry name" value="EFFLUX SYSTEM COMPONENT YKNX-RELATED"/>
    <property type="match status" value="1"/>
</dbReference>
<dbReference type="SUPFAM" id="SSF111369">
    <property type="entry name" value="HlyD-like secretion proteins"/>
    <property type="match status" value="1"/>
</dbReference>
<evidence type="ECO:0000256" key="1">
    <source>
        <dbReference type="ARBA" id="ARBA00004196"/>
    </source>
</evidence>
<dbReference type="InterPro" id="IPR000089">
    <property type="entry name" value="Biotin_lipoyl"/>
</dbReference>
<protein>
    <submittedName>
        <fullName evidence="4">HlyD family secretion protein</fullName>
    </submittedName>
</protein>
<keyword evidence="2" id="KW-0175">Coiled coil</keyword>
<dbReference type="SUPFAM" id="SSF51230">
    <property type="entry name" value="Single hybrid motif"/>
    <property type="match status" value="1"/>
</dbReference>
<dbReference type="Proteomes" id="UP001649230">
    <property type="component" value="Chromosome"/>
</dbReference>